<dbReference type="InterPro" id="IPR046953">
    <property type="entry name" value="Spore_GerAC-like_C"/>
</dbReference>
<evidence type="ECO:0000256" key="6">
    <source>
        <dbReference type="ARBA" id="ARBA00023139"/>
    </source>
</evidence>
<gene>
    <name evidence="11" type="ORF">KCTCHS21_35210</name>
</gene>
<dbReference type="Proteomes" id="UP000289856">
    <property type="component" value="Chromosome"/>
</dbReference>
<evidence type="ECO:0000259" key="9">
    <source>
        <dbReference type="Pfam" id="PF05504"/>
    </source>
</evidence>
<feature type="domain" description="Spore germination protein N-terminal" evidence="10">
    <location>
        <begin position="22"/>
        <end position="188"/>
    </location>
</feature>
<accession>A0A3T1D7R2</accession>
<keyword evidence="8" id="KW-0175">Coiled coil</keyword>
<dbReference type="NCBIfam" id="TIGR02887">
    <property type="entry name" value="spore_ger_x_C"/>
    <property type="match status" value="1"/>
</dbReference>
<keyword evidence="4" id="KW-0732">Signal</keyword>
<comment type="similarity">
    <text evidence="2">Belongs to the GerABKC lipoprotein family.</text>
</comment>
<evidence type="ECO:0000256" key="5">
    <source>
        <dbReference type="ARBA" id="ARBA00023136"/>
    </source>
</evidence>
<feature type="coiled-coil region" evidence="8">
    <location>
        <begin position="289"/>
        <end position="324"/>
    </location>
</feature>
<protein>
    <submittedName>
        <fullName evidence="11">Germination protein GerHC</fullName>
    </submittedName>
</protein>
<comment type="subcellular location">
    <subcellularLocation>
        <location evidence="1">Membrane</location>
        <topology evidence="1">Lipid-anchor</topology>
    </subcellularLocation>
</comment>
<dbReference type="GO" id="GO:0016020">
    <property type="term" value="C:membrane"/>
    <property type="evidence" value="ECO:0007669"/>
    <property type="project" value="UniProtKB-SubCell"/>
</dbReference>
<keyword evidence="5" id="KW-0472">Membrane</keyword>
<reference evidence="11 12" key="1">
    <citation type="submission" date="2019-01" db="EMBL/GenBank/DDBJ databases">
        <title>Complete genome sequence of Cohnella hallensis HS21 isolated from Korean fir (Abies koreana) rhizospheric soil.</title>
        <authorList>
            <person name="Jiang L."/>
            <person name="Kang S.W."/>
            <person name="Kim S."/>
            <person name="Jung J."/>
            <person name="Kim C.Y."/>
            <person name="Kim D.H."/>
            <person name="Kim S.W."/>
            <person name="Lee J."/>
        </authorList>
    </citation>
    <scope>NUCLEOTIDE SEQUENCE [LARGE SCALE GENOMIC DNA]</scope>
    <source>
        <strain evidence="11 12">HS21</strain>
    </source>
</reference>
<evidence type="ECO:0000256" key="2">
    <source>
        <dbReference type="ARBA" id="ARBA00007886"/>
    </source>
</evidence>
<evidence type="ECO:0000313" key="12">
    <source>
        <dbReference type="Proteomes" id="UP000289856"/>
    </source>
</evidence>
<dbReference type="AlphaFoldDB" id="A0A3T1D7R2"/>
<sequence length="371" mass="42810">MSYRKISSLVLILAVFLMGCSDRTSVEDVTFSLLIGIDLDDEDRLLYSVSSPVFSKEAKKKEEEVTVRTNSMRLSREEFDRSVVAMTVGGKVQAILLGKRVLQHKKWFDLLDVFYRDNKNTVLPFVVEVDGKVSDIINFAPDDKPRLPTYLSQLLITAHRRNITVNTTLQQLHRHMLEKGMTPSITELRREDDLRVMGTALLRKDGRYAFTIDPADNKILSILNPHRKGEFPFTVKLPSQSKSSFFKLNKLSFTATDISTKTKVKYVEDRFRFDINVKMRINLSEQLFRFNVEKNADKLEKEIGQQLEDQYEQLIAKIQEAKIDPIGLGLYARARQYKHWKEVKDQWGEALSKADVKVKVNIRIMSMGAIR</sequence>
<organism evidence="11 12">
    <name type="scientific">Cohnella abietis</name>
    <dbReference type="NCBI Taxonomy" id="2507935"/>
    <lineage>
        <taxon>Bacteria</taxon>
        <taxon>Bacillati</taxon>
        <taxon>Bacillota</taxon>
        <taxon>Bacilli</taxon>
        <taxon>Bacillales</taxon>
        <taxon>Paenibacillaceae</taxon>
        <taxon>Cohnella</taxon>
    </lineage>
</organism>
<evidence type="ECO:0000313" key="11">
    <source>
        <dbReference type="EMBL" id="BBI34122.1"/>
    </source>
</evidence>
<keyword evidence="6" id="KW-0564">Palmitate</keyword>
<dbReference type="InterPro" id="IPR008844">
    <property type="entry name" value="Spore_GerAC-like"/>
</dbReference>
<proteinExistence type="inferred from homology"/>
<evidence type="ECO:0000256" key="3">
    <source>
        <dbReference type="ARBA" id="ARBA00022544"/>
    </source>
</evidence>
<dbReference type="GO" id="GO:0009847">
    <property type="term" value="P:spore germination"/>
    <property type="evidence" value="ECO:0007669"/>
    <property type="project" value="InterPro"/>
</dbReference>
<keyword evidence="3" id="KW-0309">Germination</keyword>
<evidence type="ECO:0000256" key="8">
    <source>
        <dbReference type="SAM" id="Coils"/>
    </source>
</evidence>
<dbReference type="InterPro" id="IPR057336">
    <property type="entry name" value="GerAC_N"/>
</dbReference>
<feature type="domain" description="Spore germination GerAC-like C-terminal" evidence="9">
    <location>
        <begin position="197"/>
        <end position="368"/>
    </location>
</feature>
<dbReference type="EMBL" id="AP019400">
    <property type="protein sequence ID" value="BBI34122.1"/>
    <property type="molecule type" value="Genomic_DNA"/>
</dbReference>
<dbReference type="Gene3D" id="3.30.300.210">
    <property type="entry name" value="Nutrient germinant receptor protein C, domain 3"/>
    <property type="match status" value="1"/>
</dbReference>
<dbReference type="Pfam" id="PF05504">
    <property type="entry name" value="Spore_GerAC"/>
    <property type="match status" value="1"/>
</dbReference>
<dbReference type="PANTHER" id="PTHR35789">
    <property type="entry name" value="SPORE GERMINATION PROTEIN B3"/>
    <property type="match status" value="1"/>
</dbReference>
<keyword evidence="7" id="KW-0449">Lipoprotein</keyword>
<evidence type="ECO:0000256" key="4">
    <source>
        <dbReference type="ARBA" id="ARBA00022729"/>
    </source>
</evidence>
<dbReference type="InterPro" id="IPR038501">
    <property type="entry name" value="Spore_GerAC_C_sf"/>
</dbReference>
<dbReference type="PANTHER" id="PTHR35789:SF1">
    <property type="entry name" value="SPORE GERMINATION PROTEIN B3"/>
    <property type="match status" value="1"/>
</dbReference>
<name>A0A3T1D7R2_9BACL</name>
<evidence type="ECO:0000259" key="10">
    <source>
        <dbReference type="Pfam" id="PF25198"/>
    </source>
</evidence>
<keyword evidence="12" id="KW-1185">Reference proteome</keyword>
<dbReference type="KEGG" id="cohn:KCTCHS21_35210"/>
<dbReference type="PROSITE" id="PS51257">
    <property type="entry name" value="PROKAR_LIPOPROTEIN"/>
    <property type="match status" value="1"/>
</dbReference>
<dbReference type="RefSeq" id="WP_269472714.1">
    <property type="nucleotide sequence ID" value="NZ_AP019400.1"/>
</dbReference>
<evidence type="ECO:0000256" key="7">
    <source>
        <dbReference type="ARBA" id="ARBA00023288"/>
    </source>
</evidence>
<evidence type="ECO:0000256" key="1">
    <source>
        <dbReference type="ARBA" id="ARBA00004635"/>
    </source>
</evidence>
<dbReference type="Pfam" id="PF25198">
    <property type="entry name" value="Spore_GerAC_N"/>
    <property type="match status" value="1"/>
</dbReference>